<dbReference type="InterPro" id="IPR008927">
    <property type="entry name" value="6-PGluconate_DH-like_C_sf"/>
</dbReference>
<keyword evidence="2" id="KW-0456">Lyase</keyword>
<accession>A0A0A9C0P5</accession>
<evidence type="ECO:0000313" key="5">
    <source>
        <dbReference type="EMBL" id="JAD66985.1"/>
    </source>
</evidence>
<reference evidence="5" key="1">
    <citation type="submission" date="2014-09" db="EMBL/GenBank/DDBJ databases">
        <authorList>
            <person name="Magalhaes I.L.F."/>
            <person name="Oliveira U."/>
            <person name="Santos F.R."/>
            <person name="Vidigal T.H.D.A."/>
            <person name="Brescovit A.D."/>
            <person name="Santos A.J."/>
        </authorList>
    </citation>
    <scope>NUCLEOTIDE SEQUENCE</scope>
    <source>
        <tissue evidence="5">Shoot tissue taken approximately 20 cm above the soil surface</tissue>
    </source>
</reference>
<organism evidence="5">
    <name type="scientific">Arundo donax</name>
    <name type="common">Giant reed</name>
    <name type="synonym">Donax arundinaceus</name>
    <dbReference type="NCBI Taxonomy" id="35708"/>
    <lineage>
        <taxon>Eukaryota</taxon>
        <taxon>Viridiplantae</taxon>
        <taxon>Streptophyta</taxon>
        <taxon>Embryophyta</taxon>
        <taxon>Tracheophyta</taxon>
        <taxon>Spermatophyta</taxon>
        <taxon>Magnoliopsida</taxon>
        <taxon>Liliopsida</taxon>
        <taxon>Poales</taxon>
        <taxon>Poaceae</taxon>
        <taxon>PACMAD clade</taxon>
        <taxon>Arundinoideae</taxon>
        <taxon>Arundineae</taxon>
        <taxon>Arundo</taxon>
    </lineage>
</organism>
<dbReference type="InterPro" id="IPR013328">
    <property type="entry name" value="6PGD_dom2"/>
</dbReference>
<evidence type="ECO:0008006" key="6">
    <source>
        <dbReference type="Google" id="ProtNLM"/>
    </source>
</evidence>
<dbReference type="EMBL" id="GBRH01230910">
    <property type="protein sequence ID" value="JAD66985.1"/>
    <property type="molecule type" value="Transcribed_RNA"/>
</dbReference>
<protein>
    <recommendedName>
        <fullName evidence="6">3-hydroxyacyl-CoA dehydrogenase C-terminal domain-containing protein</fullName>
    </recommendedName>
</protein>
<dbReference type="PANTHER" id="PTHR23309:SF49">
    <property type="entry name" value="PEROXISOMAL BIFUNCTIONAL ENZYME"/>
    <property type="match status" value="1"/>
</dbReference>
<evidence type="ECO:0000256" key="4">
    <source>
        <dbReference type="SAM" id="MobiDB-lite"/>
    </source>
</evidence>
<dbReference type="GO" id="GO:0016829">
    <property type="term" value="F:lyase activity"/>
    <property type="evidence" value="ECO:0007669"/>
    <property type="project" value="UniProtKB-KW"/>
</dbReference>
<dbReference type="PANTHER" id="PTHR23309">
    <property type="entry name" value="3-HYDROXYACYL-COA DEHYROGENASE"/>
    <property type="match status" value="1"/>
</dbReference>
<dbReference type="SUPFAM" id="SSF48179">
    <property type="entry name" value="6-phosphogluconate dehydrogenase C-terminal domain-like"/>
    <property type="match status" value="1"/>
</dbReference>
<reference evidence="5" key="2">
    <citation type="journal article" date="2015" name="Data Brief">
        <title>Shoot transcriptome of the giant reed, Arundo donax.</title>
        <authorList>
            <person name="Barrero R.A."/>
            <person name="Guerrero F.D."/>
            <person name="Moolhuijzen P."/>
            <person name="Goolsby J.A."/>
            <person name="Tidwell J."/>
            <person name="Bellgard S.E."/>
            <person name="Bellgard M.I."/>
        </authorList>
    </citation>
    <scope>NUCLEOTIDE SEQUENCE</scope>
    <source>
        <tissue evidence="5">Shoot tissue taken approximately 20 cm above the soil surface</tissue>
    </source>
</reference>
<dbReference type="GO" id="GO:0003857">
    <property type="term" value="F:(3S)-3-hydroxyacyl-CoA dehydrogenase (NAD+) activity"/>
    <property type="evidence" value="ECO:0007669"/>
    <property type="project" value="TreeGrafter"/>
</dbReference>
<dbReference type="GO" id="GO:0016853">
    <property type="term" value="F:isomerase activity"/>
    <property type="evidence" value="ECO:0007669"/>
    <property type="project" value="UniProtKB-KW"/>
</dbReference>
<evidence type="ECO:0000256" key="3">
    <source>
        <dbReference type="ARBA" id="ARBA00023268"/>
    </source>
</evidence>
<proteinExistence type="predicted"/>
<evidence type="ECO:0000256" key="2">
    <source>
        <dbReference type="ARBA" id="ARBA00023239"/>
    </source>
</evidence>
<evidence type="ECO:0000256" key="1">
    <source>
        <dbReference type="ARBA" id="ARBA00023235"/>
    </source>
</evidence>
<dbReference type="Gene3D" id="1.10.1040.10">
    <property type="entry name" value="N-(1-d-carboxylethyl)-l-norvaline Dehydrogenase, domain 2"/>
    <property type="match status" value="1"/>
</dbReference>
<dbReference type="GO" id="GO:0005777">
    <property type="term" value="C:peroxisome"/>
    <property type="evidence" value="ECO:0007669"/>
    <property type="project" value="TreeGrafter"/>
</dbReference>
<feature type="region of interest" description="Disordered" evidence="4">
    <location>
        <begin position="67"/>
        <end position="87"/>
    </location>
</feature>
<name>A0A0A9C0P5_ARUDO</name>
<feature type="compositionally biased region" description="Polar residues" evidence="4">
    <location>
        <begin position="74"/>
        <end position="87"/>
    </location>
</feature>
<sequence length="87" mass="9458">MDGNVVIRASDLDIASVLGMGFPKYRGGLIFWADTVGAPYIHSKLNQWAEIYGAFLKPSSYLEQRAKGGLPLSAPSTSQHASTRSRM</sequence>
<keyword evidence="1" id="KW-0413">Isomerase</keyword>
<dbReference type="AlphaFoldDB" id="A0A0A9C0P5"/>
<keyword evidence="3" id="KW-0511">Multifunctional enzyme</keyword>
<dbReference type="GO" id="GO:0006635">
    <property type="term" value="P:fatty acid beta-oxidation"/>
    <property type="evidence" value="ECO:0007669"/>
    <property type="project" value="TreeGrafter"/>
</dbReference>